<reference evidence="2 3" key="1">
    <citation type="journal article" date="2017" name="Appl. Environ. Microbiol.">
        <title>Parallel evolution of two clades of a major Atlantic endemic Vibrio parahaemolyticus pathogen lineage by independent acquisition of related pathogenicity islands.</title>
        <authorList>
            <person name="Xu F."/>
            <person name="Gonzalez-Escalona N."/>
            <person name="Drees K.P."/>
            <person name="Sebra R.P."/>
            <person name="Cooper V.S."/>
            <person name="Jones S.H."/>
            <person name="Whistler C.A."/>
        </authorList>
    </citation>
    <scope>NUCLEOTIDE SEQUENCE [LARGE SCALE GENOMIC DNA]</scope>
    <source>
        <strain evidence="2 3">MAVP-3</strain>
    </source>
</reference>
<keyword evidence="1" id="KW-0812">Transmembrane</keyword>
<evidence type="ECO:0000313" key="2">
    <source>
        <dbReference type="EMBL" id="OXE33852.1"/>
    </source>
</evidence>
<keyword evidence="1" id="KW-0472">Membrane</keyword>
<dbReference type="AlphaFoldDB" id="A0A227FFK8"/>
<organism evidence="2 3">
    <name type="scientific">Vibrio parahaemolyticus</name>
    <dbReference type="NCBI Taxonomy" id="670"/>
    <lineage>
        <taxon>Bacteria</taxon>
        <taxon>Pseudomonadati</taxon>
        <taxon>Pseudomonadota</taxon>
        <taxon>Gammaproteobacteria</taxon>
        <taxon>Vibrionales</taxon>
        <taxon>Vibrionaceae</taxon>
        <taxon>Vibrio</taxon>
    </lineage>
</organism>
<evidence type="ECO:0000256" key="1">
    <source>
        <dbReference type="SAM" id="Phobius"/>
    </source>
</evidence>
<name>A0A227FFK8_VIBPH</name>
<gene>
    <name evidence="2" type="ORF">CA163_05345</name>
</gene>
<protein>
    <submittedName>
        <fullName evidence="2">Uncharacterized protein</fullName>
    </submittedName>
</protein>
<evidence type="ECO:0000313" key="3">
    <source>
        <dbReference type="Proteomes" id="UP000214596"/>
    </source>
</evidence>
<accession>A0A227FFK8</accession>
<dbReference type="Proteomes" id="UP000214596">
    <property type="component" value="Unassembled WGS sequence"/>
</dbReference>
<comment type="caution">
    <text evidence="2">The sequence shown here is derived from an EMBL/GenBank/DDBJ whole genome shotgun (WGS) entry which is preliminary data.</text>
</comment>
<keyword evidence="1" id="KW-1133">Transmembrane helix</keyword>
<proteinExistence type="predicted"/>
<sequence>MGALSKPCLSVAWFSGLFFSSMLNIYLVGKLQGYKKARSWASEHFARKPLLSCSLF</sequence>
<feature type="transmembrane region" description="Helical" evidence="1">
    <location>
        <begin position="12"/>
        <end position="29"/>
    </location>
</feature>
<dbReference type="EMBL" id="NIXT01000187">
    <property type="protein sequence ID" value="OXE33852.1"/>
    <property type="molecule type" value="Genomic_DNA"/>
</dbReference>